<reference evidence="2 3" key="2">
    <citation type="journal article" date="2000" name="Proc. Natl. Acad. Sci. U.S.A.">
        <title>Archaeal adaptation to higher temperatures revealed by genomic sequence of Thermoplasma volcanium.</title>
        <authorList>
            <person name="Kawashima T."/>
            <person name="Amano N."/>
            <person name="Koike H."/>
            <person name="Makino S."/>
            <person name="Higuchi S."/>
            <person name="Kawashima-Ohya Y."/>
            <person name="Watanabe K."/>
            <person name="Yamazaki M."/>
            <person name="Kanehori K."/>
            <person name="Kawamoto T."/>
            <person name="Nunoshiba T."/>
            <person name="Yamamoto Y."/>
            <person name="Aramaki H."/>
            <person name="Makino K."/>
            <person name="Suzuki M."/>
        </authorList>
    </citation>
    <scope>NUCLEOTIDE SEQUENCE [LARGE SCALE GENOMIC DNA]</scope>
    <source>
        <strain evidence="3">ATCC 51530 / DSM 4299 / JCM 9571 / NBRC 15438 / GSS1</strain>
    </source>
</reference>
<dbReference type="GO" id="GO:0008831">
    <property type="term" value="F:dTDP-4-dehydrorhamnose reductase activity"/>
    <property type="evidence" value="ECO:0007669"/>
    <property type="project" value="TreeGrafter"/>
</dbReference>
<accession>Q97A90</accession>
<dbReference type="PhylomeDB" id="Q97A90"/>
<proteinExistence type="predicted"/>
<dbReference type="Gene3D" id="3.40.50.720">
    <property type="entry name" value="NAD(P)-binding Rossmann-like Domain"/>
    <property type="match status" value="1"/>
</dbReference>
<dbReference type="InterPro" id="IPR036291">
    <property type="entry name" value="NAD(P)-bd_dom_sf"/>
</dbReference>
<reference evidence="2 3" key="1">
    <citation type="journal article" date="1999" name="Proc. Jpn. Acad.">
        <title>Determination of the complete genomic DNA sequence of Thermoplasma volvanium GSS1.</title>
        <authorList>
            <person name="Kawashima T."/>
            <person name="Yamamoto Y."/>
            <person name="Aramaki H."/>
            <person name="Nunoshiba T."/>
            <person name="Kawamoto T."/>
            <person name="Watanabe K."/>
            <person name="Yamazaki M."/>
            <person name="Kanehori K."/>
            <person name="Amano N."/>
            <person name="Ohya Y."/>
            <person name="Makino K."/>
            <person name="Suzuki M."/>
        </authorList>
    </citation>
    <scope>NUCLEOTIDE SEQUENCE [LARGE SCALE GENOMIC DNA]</scope>
    <source>
        <strain evidence="3">ATCC 51530 / DSM 4299 / JCM 9571 / NBRC 15438 / GSS1</strain>
    </source>
</reference>
<protein>
    <submittedName>
        <fullName evidence="2">dTDP-4-dehydrorhamnose reductase</fullName>
    </submittedName>
</protein>
<dbReference type="KEGG" id="tvo:TVG0949121"/>
<dbReference type="OrthoDB" id="4907at2157"/>
<organism evidence="2 3">
    <name type="scientific">Thermoplasma volcanium (strain ATCC 51530 / DSM 4299 / JCM 9571 / NBRC 15438 / GSS1)</name>
    <dbReference type="NCBI Taxonomy" id="273116"/>
    <lineage>
        <taxon>Archaea</taxon>
        <taxon>Methanobacteriati</taxon>
        <taxon>Thermoplasmatota</taxon>
        <taxon>Thermoplasmata</taxon>
        <taxon>Thermoplasmatales</taxon>
        <taxon>Thermoplasmataceae</taxon>
        <taxon>Thermoplasma</taxon>
    </lineage>
</organism>
<sequence>MPNILIFGHTGQLGRELLKLVPNAISGSINGKRVDITDYSEIALLFSQASPDIVINSAAFTNVDRCEKEREKAYLVNAIGVRNIVKLCDKYNSKLIQISTDYVFNGERGNYKEDDIPDPINYYGYTKSIGDAYALSSDNTIVVRTSGVFGNANNFPLFVYNRLKAGLEVDVIKGYYSPIHANLLSKALYVLISKGTHRGIINIAGQRISRFDLATAIANRFGFDQKLIREVPDLKEMVARRPFDSSLDISYAKKLIDFDFYTLESNLNSFERSLKKDGEE</sequence>
<dbReference type="STRING" id="273116.gene:9381712"/>
<dbReference type="PANTHER" id="PTHR10491">
    <property type="entry name" value="DTDP-4-DEHYDRORHAMNOSE REDUCTASE"/>
    <property type="match status" value="1"/>
</dbReference>
<dbReference type="GO" id="GO:0019305">
    <property type="term" value="P:dTDP-rhamnose biosynthetic process"/>
    <property type="evidence" value="ECO:0007669"/>
    <property type="project" value="TreeGrafter"/>
</dbReference>
<dbReference type="SUPFAM" id="SSF51735">
    <property type="entry name" value="NAD(P)-binding Rossmann-fold domains"/>
    <property type="match status" value="1"/>
</dbReference>
<gene>
    <name evidence="2" type="ORF">TVG0949121</name>
</gene>
<dbReference type="Gene3D" id="3.90.25.10">
    <property type="entry name" value="UDP-galactose 4-epimerase, domain 1"/>
    <property type="match status" value="1"/>
</dbReference>
<dbReference type="EMBL" id="BA000011">
    <property type="protein sequence ID" value="BAB60062.1"/>
    <property type="molecule type" value="Genomic_DNA"/>
</dbReference>
<evidence type="ECO:0000313" key="3">
    <source>
        <dbReference type="Proteomes" id="UP000001017"/>
    </source>
</evidence>
<dbReference type="RefSeq" id="WP_010917158.1">
    <property type="nucleotide sequence ID" value="NC_002689.2"/>
</dbReference>
<dbReference type="eggNOG" id="arCOG01367">
    <property type="taxonomic scope" value="Archaea"/>
</dbReference>
<dbReference type="Proteomes" id="UP000001017">
    <property type="component" value="Chromosome"/>
</dbReference>
<dbReference type="AlphaFoldDB" id="Q97A90"/>
<evidence type="ECO:0000313" key="2">
    <source>
        <dbReference type="EMBL" id="BAB60062.1"/>
    </source>
</evidence>
<dbReference type="PANTHER" id="PTHR10491:SF4">
    <property type="entry name" value="METHIONINE ADENOSYLTRANSFERASE 2 SUBUNIT BETA"/>
    <property type="match status" value="1"/>
</dbReference>
<feature type="domain" description="RmlD-like substrate binding" evidence="1">
    <location>
        <begin position="3"/>
        <end position="269"/>
    </location>
</feature>
<dbReference type="InterPro" id="IPR029903">
    <property type="entry name" value="RmlD-like-bd"/>
</dbReference>
<dbReference type="PaxDb" id="273116-14325137"/>
<dbReference type="HOGENOM" id="CLU_045518_2_1_2"/>
<dbReference type="GeneID" id="1442006"/>
<name>Q97A90_THEVO</name>
<dbReference type="InterPro" id="IPR005913">
    <property type="entry name" value="dTDP_dehydrorham_reduct"/>
</dbReference>
<dbReference type="CDD" id="cd05254">
    <property type="entry name" value="dTDP_HR_like_SDR_e"/>
    <property type="match status" value="1"/>
</dbReference>
<dbReference type="GO" id="GO:0005829">
    <property type="term" value="C:cytosol"/>
    <property type="evidence" value="ECO:0007669"/>
    <property type="project" value="TreeGrafter"/>
</dbReference>
<evidence type="ECO:0000259" key="1">
    <source>
        <dbReference type="Pfam" id="PF04321"/>
    </source>
</evidence>
<dbReference type="Pfam" id="PF04321">
    <property type="entry name" value="RmlD_sub_bind"/>
    <property type="match status" value="1"/>
</dbReference>
<keyword evidence="3" id="KW-1185">Reference proteome</keyword>